<proteinExistence type="predicted"/>
<evidence type="ECO:0000313" key="2">
    <source>
        <dbReference type="Proteomes" id="UP000002272"/>
    </source>
</evidence>
<dbReference type="EMBL" id="AM419438">
    <property type="protein sequence ID" value="CAL92463.1"/>
    <property type="molecule type" value="Genomic_DNA"/>
</dbReference>
<keyword evidence="2" id="KW-1185">Reference proteome</keyword>
<accession>A0ZYQ4</accession>
<reference evidence="1 2" key="1">
    <citation type="journal article" date="2007" name="BMC Genomics">
        <title>Sequence analysis of an Archaeal virus isolated from a hypersaline lake in Inner Mongolia, China.</title>
        <authorList>
            <person name="Pagaling E."/>
            <person name="Haigh R."/>
            <person name="Grant W.D."/>
            <person name="Cowan D.A."/>
            <person name="Jones B.E."/>
            <person name="Ma Y."/>
            <person name="Ventosa A."/>
            <person name="Heaphy S."/>
        </authorList>
    </citation>
    <scope>NUCLEOTIDE SEQUENCE</scope>
</reference>
<dbReference type="Proteomes" id="UP000002272">
    <property type="component" value="Segment"/>
</dbReference>
<evidence type="ECO:0000313" key="1">
    <source>
        <dbReference type="EMBL" id="CAL92463.1"/>
    </source>
</evidence>
<dbReference type="RefSeq" id="YP_919068.1">
    <property type="nucleotide sequence ID" value="NC_008695.1"/>
</dbReference>
<name>A0ZYQ4_9CAUD</name>
<sequence>MTTARRRATSCLARRGRYDRAGETVALGLSARRYIMPEQPAYHEHLLDASDVCNSCHRVIRVERQDPTRGGLTREYETHHERHRDHTVVDYGPADTVGEQQGTFCARCGTESPWDRYWDDHRTDTHELATALGWLDDVDEPTVTPCQEREVSMPKFRQLLKETIRTLEEKGVTLHRETLAREALRRRRDGEHVDDCLGEATEAAIRRAITRSGADRTDSRREVPA</sequence>
<organism evidence="1 2">
    <name type="scientific">Halorubrum virus BJ1</name>
    <dbReference type="NCBI Taxonomy" id="416419"/>
    <lineage>
        <taxon>Viruses</taxon>
        <taxon>Duplodnaviria</taxon>
        <taxon>Heunggongvirae</taxon>
        <taxon>Uroviricota</taxon>
        <taxon>Caudoviricetes</taxon>
        <taxon>Kirjokansivirales</taxon>
        <taxon>Graaviviridae</taxon>
        <taxon>Beejeyvirus</taxon>
        <taxon>Beejeyvirus bagaejinnorense</taxon>
        <taxon>Beejeyvirus BJ1</taxon>
    </lineage>
</organism>
<dbReference type="GeneID" id="4606048"/>
<protein>
    <submittedName>
        <fullName evidence="1">Uncharacterized protein</fullName>
    </submittedName>
</protein>
<dbReference type="OrthoDB" id="36227at10239"/>
<dbReference type="KEGG" id="vg:4606048"/>